<sequence>MASIIANLAMPIFIHEAKSSLKPISKFPFCGTPRRQSRVAIATKATGDSSESSTSLSIVKSVQDVLDKPEDRIGVIGLGLATVIALWASSNLISAIDKLPLIPSFLEFIGILFSSWFIYRYLLFKPNREEFFQIINKWISDILGQ</sequence>
<evidence type="ECO:0000256" key="2">
    <source>
        <dbReference type="SAM" id="Phobius"/>
    </source>
</evidence>
<dbReference type="Pfam" id="PF14159">
    <property type="entry name" value="CAAD"/>
    <property type="match status" value="1"/>
</dbReference>
<feature type="domain" description="Cyanobacterial aminoacyl-tRNA synthetase CAAD" evidence="3">
    <location>
        <begin position="61"/>
        <end position="144"/>
    </location>
</feature>
<feature type="transmembrane region" description="Helical" evidence="2">
    <location>
        <begin position="73"/>
        <end position="93"/>
    </location>
</feature>
<evidence type="ECO:0000259" key="3">
    <source>
        <dbReference type="Pfam" id="PF14159"/>
    </source>
</evidence>
<organism evidence="4">
    <name type="scientific">Opuntia streptacantha</name>
    <name type="common">Prickly pear cactus</name>
    <name type="synonym">Opuntia cardona</name>
    <dbReference type="NCBI Taxonomy" id="393608"/>
    <lineage>
        <taxon>Eukaryota</taxon>
        <taxon>Viridiplantae</taxon>
        <taxon>Streptophyta</taxon>
        <taxon>Embryophyta</taxon>
        <taxon>Tracheophyta</taxon>
        <taxon>Spermatophyta</taxon>
        <taxon>Magnoliopsida</taxon>
        <taxon>eudicotyledons</taxon>
        <taxon>Gunneridae</taxon>
        <taxon>Pentapetalae</taxon>
        <taxon>Caryophyllales</taxon>
        <taxon>Cactineae</taxon>
        <taxon>Cactaceae</taxon>
        <taxon>Opuntioideae</taxon>
        <taxon>Opuntia</taxon>
    </lineage>
</organism>
<proteinExistence type="predicted"/>
<dbReference type="PANTHER" id="PTHR33222">
    <property type="match status" value="1"/>
</dbReference>
<feature type="transmembrane region" description="Helical" evidence="2">
    <location>
        <begin position="99"/>
        <end position="119"/>
    </location>
</feature>
<evidence type="ECO:0000313" key="4">
    <source>
        <dbReference type="EMBL" id="MBA4618467.1"/>
    </source>
</evidence>
<name>A0A7C9CJN5_OPUST</name>
<accession>A0A7C9CJN5</accession>
<keyword evidence="2" id="KW-1133">Transmembrane helix</keyword>
<comment type="subcellular location">
    <subcellularLocation>
        <location evidence="1">Membrane</location>
        <topology evidence="1">Multi-pass membrane protein</topology>
    </subcellularLocation>
</comment>
<dbReference type="PANTHER" id="PTHR33222:SF3">
    <property type="entry name" value="PROTEIN CURVATURE THYLAKOID 1C, CHLOROPLASTIC"/>
    <property type="match status" value="1"/>
</dbReference>
<evidence type="ECO:0000256" key="1">
    <source>
        <dbReference type="ARBA" id="ARBA00004141"/>
    </source>
</evidence>
<dbReference type="AlphaFoldDB" id="A0A7C9CJN5"/>
<dbReference type="InterPro" id="IPR025564">
    <property type="entry name" value="CAAD_dom"/>
</dbReference>
<protein>
    <recommendedName>
        <fullName evidence="3">Cyanobacterial aminoacyl-tRNA synthetase CAAD domain-containing protein</fullName>
    </recommendedName>
</protein>
<reference evidence="4" key="2">
    <citation type="submission" date="2020-07" db="EMBL/GenBank/DDBJ databases">
        <authorList>
            <person name="Vera ALvarez R."/>
            <person name="Arias-Moreno D.M."/>
            <person name="Jimenez-Jacinto V."/>
            <person name="Jimenez-Bremont J.F."/>
            <person name="Swaminathan K."/>
            <person name="Moose S.P."/>
            <person name="Guerrero-Gonzalez M.L."/>
            <person name="Marino-Ramirez L."/>
            <person name="Landsman D."/>
            <person name="Rodriguez-Kessler M."/>
            <person name="Delgado-Sanchez P."/>
        </authorList>
    </citation>
    <scope>NUCLEOTIDE SEQUENCE</scope>
    <source>
        <tissue evidence="4">Cladode</tissue>
    </source>
</reference>
<reference evidence="4" key="1">
    <citation type="journal article" date="2013" name="J. Plant Res.">
        <title>Effect of fungi and light on seed germination of three Opuntia species from semiarid lands of central Mexico.</title>
        <authorList>
            <person name="Delgado-Sanchez P."/>
            <person name="Jimenez-Bremont J.F."/>
            <person name="Guerrero-Gonzalez Mde L."/>
            <person name="Flores J."/>
        </authorList>
    </citation>
    <scope>NUCLEOTIDE SEQUENCE</scope>
    <source>
        <tissue evidence="4">Cladode</tissue>
    </source>
</reference>
<dbReference type="InterPro" id="IPR033344">
    <property type="entry name" value="CURT1"/>
</dbReference>
<dbReference type="GO" id="GO:0009535">
    <property type="term" value="C:chloroplast thylakoid membrane"/>
    <property type="evidence" value="ECO:0007669"/>
    <property type="project" value="TreeGrafter"/>
</dbReference>
<dbReference type="EMBL" id="GISG01020913">
    <property type="protein sequence ID" value="MBA4618466.1"/>
    <property type="molecule type" value="Transcribed_RNA"/>
</dbReference>
<keyword evidence="2" id="KW-0472">Membrane</keyword>
<dbReference type="EMBL" id="GISG01020914">
    <property type="protein sequence ID" value="MBA4618467.1"/>
    <property type="molecule type" value="Transcribed_RNA"/>
</dbReference>
<keyword evidence="2" id="KW-0812">Transmembrane</keyword>